<dbReference type="SUPFAM" id="SSF46894">
    <property type="entry name" value="C-terminal effector domain of the bipartite response regulators"/>
    <property type="match status" value="1"/>
</dbReference>
<keyword evidence="4" id="KW-0804">Transcription</keyword>
<dbReference type="PANTHER" id="PTHR43214:SF41">
    <property type="entry name" value="NITRATE_NITRITE RESPONSE REGULATOR PROTEIN NARP"/>
    <property type="match status" value="1"/>
</dbReference>
<dbReference type="PANTHER" id="PTHR43214">
    <property type="entry name" value="TWO-COMPONENT RESPONSE REGULATOR"/>
    <property type="match status" value="1"/>
</dbReference>
<feature type="modified residue" description="4-aspartylphosphate" evidence="5">
    <location>
        <position position="54"/>
    </location>
</feature>
<dbReference type="InterPro" id="IPR000792">
    <property type="entry name" value="Tscrpt_reg_LuxR_C"/>
</dbReference>
<dbReference type="Pfam" id="PF00072">
    <property type="entry name" value="Response_reg"/>
    <property type="match status" value="1"/>
</dbReference>
<dbReference type="Gene3D" id="3.40.50.2300">
    <property type="match status" value="1"/>
</dbReference>
<sequence>MPNAIVIDPHTAVRKSVCNILESASGFEEVRVAPGGAAGLLALRDRPADLVVMDLQLDDLPGDAVLEEVVSTWPVTCVLVLSAQRRAAERALLGGAHGYIDKSAGLDGLADAVRALMTGYAAFPLKSLPTFRRAAANPADPKALLSRRELTVLRLLAVGHSNKAISDVLEISNKTVSSHKASIMDKLGLGSLIALAEFARVHRLLPMEGEPVPSVAKPRVRRNDAAAF</sequence>
<dbReference type="EMBL" id="PJRP01000001">
    <property type="protein sequence ID" value="PLQ02360.1"/>
    <property type="molecule type" value="Genomic_DNA"/>
</dbReference>
<dbReference type="InterPro" id="IPR058245">
    <property type="entry name" value="NreC/VraR/RcsB-like_REC"/>
</dbReference>
<organism evidence="8 9">
    <name type="scientific">Cupriavidus pauculus</name>
    <dbReference type="NCBI Taxonomy" id="82633"/>
    <lineage>
        <taxon>Bacteria</taxon>
        <taxon>Pseudomonadati</taxon>
        <taxon>Pseudomonadota</taxon>
        <taxon>Betaproteobacteria</taxon>
        <taxon>Burkholderiales</taxon>
        <taxon>Burkholderiaceae</taxon>
        <taxon>Cupriavidus</taxon>
    </lineage>
</organism>
<dbReference type="InterPro" id="IPR001789">
    <property type="entry name" value="Sig_transdc_resp-reg_receiver"/>
</dbReference>
<name>A0A2N5CJG0_9BURK</name>
<gene>
    <name evidence="8" type="ORF">CYJ10_03445</name>
</gene>
<dbReference type="Pfam" id="PF00196">
    <property type="entry name" value="GerE"/>
    <property type="match status" value="1"/>
</dbReference>
<accession>A0A2N5CJG0</accession>
<reference evidence="8 9" key="1">
    <citation type="submission" date="2017-12" db="EMBL/GenBank/DDBJ databases">
        <title>Genome sequence of the active heterotrophic nitrifier-denitrifier, Cupriavidus pauculus UM1.</title>
        <authorList>
            <person name="Putonti C."/>
            <person name="Castignetti D."/>
        </authorList>
    </citation>
    <scope>NUCLEOTIDE SEQUENCE [LARGE SCALE GENOMIC DNA]</scope>
    <source>
        <strain evidence="8 9">UM1</strain>
    </source>
</reference>
<evidence type="ECO:0000313" key="9">
    <source>
        <dbReference type="Proteomes" id="UP000234341"/>
    </source>
</evidence>
<dbReference type="OrthoDB" id="9816469at2"/>
<dbReference type="InterPro" id="IPR016032">
    <property type="entry name" value="Sig_transdc_resp-reg_C-effctor"/>
</dbReference>
<evidence type="ECO:0000256" key="4">
    <source>
        <dbReference type="ARBA" id="ARBA00023163"/>
    </source>
</evidence>
<evidence type="ECO:0000256" key="3">
    <source>
        <dbReference type="ARBA" id="ARBA00023125"/>
    </source>
</evidence>
<evidence type="ECO:0000256" key="5">
    <source>
        <dbReference type="PROSITE-ProRule" id="PRU00169"/>
    </source>
</evidence>
<dbReference type="PROSITE" id="PS50110">
    <property type="entry name" value="RESPONSE_REGULATORY"/>
    <property type="match status" value="1"/>
</dbReference>
<dbReference type="SUPFAM" id="SSF52172">
    <property type="entry name" value="CheY-like"/>
    <property type="match status" value="1"/>
</dbReference>
<dbReference type="GO" id="GO:0003677">
    <property type="term" value="F:DNA binding"/>
    <property type="evidence" value="ECO:0007669"/>
    <property type="project" value="UniProtKB-KW"/>
</dbReference>
<dbReference type="CDD" id="cd17535">
    <property type="entry name" value="REC_NarL-like"/>
    <property type="match status" value="1"/>
</dbReference>
<dbReference type="Proteomes" id="UP000234341">
    <property type="component" value="Unassembled WGS sequence"/>
</dbReference>
<dbReference type="InterPro" id="IPR039420">
    <property type="entry name" value="WalR-like"/>
</dbReference>
<protein>
    <submittedName>
        <fullName evidence="8">DNA-binding response regulator</fullName>
    </submittedName>
</protein>
<keyword evidence="1 5" id="KW-0597">Phosphoprotein</keyword>
<dbReference type="PROSITE" id="PS00622">
    <property type="entry name" value="HTH_LUXR_1"/>
    <property type="match status" value="1"/>
</dbReference>
<feature type="domain" description="Response regulatory" evidence="7">
    <location>
        <begin position="3"/>
        <end position="117"/>
    </location>
</feature>
<proteinExistence type="predicted"/>
<evidence type="ECO:0000256" key="2">
    <source>
        <dbReference type="ARBA" id="ARBA00023015"/>
    </source>
</evidence>
<keyword evidence="2" id="KW-0805">Transcription regulation</keyword>
<evidence type="ECO:0000259" key="7">
    <source>
        <dbReference type="PROSITE" id="PS50110"/>
    </source>
</evidence>
<evidence type="ECO:0000256" key="1">
    <source>
        <dbReference type="ARBA" id="ARBA00022553"/>
    </source>
</evidence>
<dbReference type="SMART" id="SM00448">
    <property type="entry name" value="REC"/>
    <property type="match status" value="1"/>
</dbReference>
<dbReference type="PRINTS" id="PR00038">
    <property type="entry name" value="HTHLUXR"/>
</dbReference>
<dbReference type="GO" id="GO:0000160">
    <property type="term" value="P:phosphorelay signal transduction system"/>
    <property type="evidence" value="ECO:0007669"/>
    <property type="project" value="InterPro"/>
</dbReference>
<dbReference type="RefSeq" id="WP_101680134.1">
    <property type="nucleotide sequence ID" value="NZ_PJRP01000001.1"/>
</dbReference>
<dbReference type="CDD" id="cd06170">
    <property type="entry name" value="LuxR_C_like"/>
    <property type="match status" value="1"/>
</dbReference>
<evidence type="ECO:0000313" key="8">
    <source>
        <dbReference type="EMBL" id="PLQ02360.1"/>
    </source>
</evidence>
<feature type="domain" description="HTH luxR-type" evidence="6">
    <location>
        <begin position="138"/>
        <end position="203"/>
    </location>
</feature>
<dbReference type="GO" id="GO:0006355">
    <property type="term" value="P:regulation of DNA-templated transcription"/>
    <property type="evidence" value="ECO:0007669"/>
    <property type="project" value="InterPro"/>
</dbReference>
<dbReference type="InterPro" id="IPR011006">
    <property type="entry name" value="CheY-like_superfamily"/>
</dbReference>
<dbReference type="AlphaFoldDB" id="A0A2N5CJG0"/>
<dbReference type="PROSITE" id="PS50043">
    <property type="entry name" value="HTH_LUXR_2"/>
    <property type="match status" value="1"/>
</dbReference>
<dbReference type="SMART" id="SM00421">
    <property type="entry name" value="HTH_LUXR"/>
    <property type="match status" value="1"/>
</dbReference>
<comment type="caution">
    <text evidence="8">The sequence shown here is derived from an EMBL/GenBank/DDBJ whole genome shotgun (WGS) entry which is preliminary data.</text>
</comment>
<keyword evidence="3 8" id="KW-0238">DNA-binding</keyword>
<evidence type="ECO:0000259" key="6">
    <source>
        <dbReference type="PROSITE" id="PS50043"/>
    </source>
</evidence>